<sequence length="82" mass="9398">MGFIWFLIFQYYARILLGIPENPISKILDALLEITLMPLDILSGSVVNTVEWGDIAQFSMILVYTFIVAIFFTTIIQVVRKI</sequence>
<evidence type="ECO:0000313" key="2">
    <source>
        <dbReference type="EMBL" id="EFW92629.1"/>
    </source>
</evidence>
<dbReference type="EMBL" id="AEMG01000006">
    <property type="protein sequence ID" value="EFW92629.1"/>
    <property type="molecule type" value="Genomic_DNA"/>
</dbReference>
<dbReference type="Proteomes" id="UP000003751">
    <property type="component" value="Unassembled WGS sequence"/>
</dbReference>
<protein>
    <recommendedName>
        <fullName evidence="6">YggT family protein</fullName>
    </recommendedName>
</protein>
<name>E7QRL0_HALPU</name>
<dbReference type="Proteomes" id="UP000184203">
    <property type="component" value="Unassembled WGS sequence"/>
</dbReference>
<evidence type="ECO:0000313" key="5">
    <source>
        <dbReference type="Proteomes" id="UP000184203"/>
    </source>
</evidence>
<reference evidence="5" key="3">
    <citation type="submission" date="2016-11" db="EMBL/GenBank/DDBJ databases">
        <authorList>
            <person name="Varghese N."/>
            <person name="Submissions S."/>
        </authorList>
    </citation>
    <scope>NUCLEOTIDE SEQUENCE [LARGE SCALE GENOMIC DNA]</scope>
    <source>
        <strain evidence="5">DX253</strain>
    </source>
</reference>
<dbReference type="EMBL" id="FRAN01000001">
    <property type="protein sequence ID" value="SHK17222.1"/>
    <property type="molecule type" value="Genomic_DNA"/>
</dbReference>
<keyword evidence="1" id="KW-0472">Membrane</keyword>
<evidence type="ECO:0000256" key="1">
    <source>
        <dbReference type="SAM" id="Phobius"/>
    </source>
</evidence>
<organism evidence="2 4">
    <name type="scientific">Haladaptatus paucihalophilus DX253</name>
    <dbReference type="NCBI Taxonomy" id="797209"/>
    <lineage>
        <taxon>Archaea</taxon>
        <taxon>Methanobacteriati</taxon>
        <taxon>Methanobacteriota</taxon>
        <taxon>Stenosarchaea group</taxon>
        <taxon>Halobacteria</taxon>
        <taxon>Halobacteriales</taxon>
        <taxon>Haladaptataceae</taxon>
        <taxon>Haladaptatus</taxon>
    </lineage>
</organism>
<keyword evidence="5" id="KW-1185">Reference proteome</keyword>
<gene>
    <name evidence="3" type="ORF">SAMN05444342_0828</name>
    <name evidence="2" type="ORF">ZOD2009_07164</name>
</gene>
<reference evidence="2 4" key="1">
    <citation type="journal article" date="2014" name="ISME J.">
        <title>Trehalose/2-sulfotrehalose biosynthesis and glycine-betaine uptake are widely spread mechanisms for osmoadaptation in the Halobacteriales.</title>
        <authorList>
            <person name="Youssef N.H."/>
            <person name="Savage-Ashlock K.N."/>
            <person name="McCully A.L."/>
            <person name="Luedtke B."/>
            <person name="Shaw E.I."/>
            <person name="Hoff W.D."/>
            <person name="Elshahed M.S."/>
        </authorList>
    </citation>
    <scope>NUCLEOTIDE SEQUENCE [LARGE SCALE GENOMIC DNA]</scope>
    <source>
        <strain evidence="2 4">DX253</strain>
    </source>
</reference>
<evidence type="ECO:0000313" key="4">
    <source>
        <dbReference type="Proteomes" id="UP000003751"/>
    </source>
</evidence>
<feature type="transmembrane region" description="Helical" evidence="1">
    <location>
        <begin position="55"/>
        <end position="79"/>
    </location>
</feature>
<evidence type="ECO:0008006" key="6">
    <source>
        <dbReference type="Google" id="ProtNLM"/>
    </source>
</evidence>
<proteinExistence type="predicted"/>
<keyword evidence="1" id="KW-0812">Transmembrane</keyword>
<evidence type="ECO:0000313" key="3">
    <source>
        <dbReference type="EMBL" id="SHK17222.1"/>
    </source>
</evidence>
<accession>E7QRL0</accession>
<reference evidence="3" key="2">
    <citation type="submission" date="2016-11" db="EMBL/GenBank/DDBJ databases">
        <authorList>
            <person name="Jaros S."/>
            <person name="Januszkiewicz K."/>
            <person name="Wedrychowicz H."/>
        </authorList>
    </citation>
    <scope>NUCLEOTIDE SEQUENCE [LARGE SCALE GENOMIC DNA]</scope>
    <source>
        <strain evidence="3">DX253</strain>
    </source>
</reference>
<dbReference type="AlphaFoldDB" id="E7QRL0"/>
<keyword evidence="1" id="KW-1133">Transmembrane helix</keyword>